<sequence>MTKPTAGELTGTSSQATSQLDNRNAFTGVSKQGLNRWKKNTFGMFIHWGLYCHRDLAGYYQGQYYDIISEWLPHFARIPMRDYKEYASDFNPSEFDADQVTALAKTAGMNYMVVTAKHHDGFAMYHSPSHPFNITDATPFKRDPVAELSQSCRHKDLDFGLYYSHVIDWENENAVSKAPNDWDFNPDQANYQEYWNNKCLPQVNELLEQYGDLCSLWFDMGGFDVQEEADHVRRIGELMALIRKKQPDAVVNSRVTAPECEYQLDWDIKTGHDNYMEPLYIKPYYWEGIATSNDNWGYSRNDNNTKSSKDLINQLCSVVSRGGNFLLNITLDHNGRIPQSLVRLLSEIGQWMQVNQEAVIDTEATPLQTGFNWGVVTHRPATNKLYLHVQRQPEQNVICLHSLNNRIKQVRLLDNQIKGHVSYLQKTHTDTGITASTLNLQLGHNYDRMPLVIELEYDGELDINPIVHQDRLAKVRLDTLNIAHFDPEKLTYRWTFQIQSPGRFALDLVSLETMHHKDPQWVHNGKTGRISCGGQSWEFELNLDKTDTNDAQVPWKNIHSRLGELHFPQAGEYTLEFSELPLAIDQSEKYGQDYINLEYLQLGPRLALEHHHHHHH</sequence>
<keyword evidence="1" id="KW-0002">3D-structure</keyword>
<accession>A0A8I3AZV2</accession>
<protein>
    <submittedName>
        <fullName evidence="1">Alpha-L-fucosidase</fullName>
    </submittedName>
</protein>
<reference evidence="1" key="1">
    <citation type="journal article" date="2021" name="J. Agric. Food Chem.">
        <title>Dual alpha-1,4- and beta-1,4-Glycosidase Activities by the Novel Carbohydrate-Binding Module in alpha-l-Fucosidase from &lt;i&gt;Vibrio&lt;/i&gt; sp. Strain EJY3.</title>
        <authorList>
            <person name="Hong H."/>
            <person name="Kim D.H."/>
            <person name="Seo H."/>
            <person name="Kim K.H."/>
            <person name="Kim K.J."/>
        </authorList>
    </citation>
    <scope>X-RAY CRYSTALLOGRAPHY (1.90 ANGSTROMS)</scope>
</reference>
<evidence type="ECO:0000313" key="1">
    <source>
        <dbReference type="PDB" id="7DB5"/>
    </source>
</evidence>
<proteinExistence type="evidence at protein level"/>
<accession>A0ACD6BAZ0</accession>
<dbReference type="PDB" id="7DB5">
    <property type="method" value="X-ray"/>
    <property type="resolution" value="1.90 A"/>
    <property type="chains" value="A=1-616"/>
</dbReference>
<organism evidence="1">
    <name type="scientific">Vibrio sp. (strain EJY3)</name>
    <dbReference type="NCBI Taxonomy" id="1116375"/>
    <lineage>
        <taxon>Bacteria</taxon>
        <taxon>Pseudomonadati</taxon>
        <taxon>Pseudomonadota</taxon>
        <taxon>Gammaproteobacteria</taxon>
        <taxon>Vibrionales</taxon>
        <taxon>Vibrionaceae</taxon>
        <taxon>Vibrio</taxon>
    </lineage>
</organism>
<name>A0ACD6BAZ0_VIBSJ</name>